<sequence>MIRRIAVAVTGLALMGSSVFAQSLADAKKAIDAEQYVKAKAMLKNLTNTQPTNAEAFFQLGWVYLAQEYVDSAKVVFDKGVQADAKSPLNFIGLGAAAHLNKDEKTATEQFNKAIELAKKKDAEPFLYIGKAYLLGAEDGKLSGENARLAIAALNKGKERDDKNVDVYIELGNAYRSQFNSNDAFKNYQEALTRDPKSVKANTAVGVLWRYADSFDTAEKAFQTATAIDANFGPAYREWAETESRQAGTDRKVAVEKINSAVKHYENFITLTDKSEETLLRYADFLVRAGKWAEVKDVATKLAASPNANARVYRYLAYAAFELKDPKAANEWMGKWIAKADPKRVIARDFLYHGRAQIAAGQDTTKAIETLTKAVELDSTFADVYRDIAKVNVDRKRYVPAFNAYSNILRKDKNLTFGDYLSVGRFGYFAFTDQVTKAKTDPSIKPDSSLLVRADSALSYMQKKMPTPTFYAPLFRARIADLRDPNRDSKLGLAKPYYEQVIQLLEPKAASVAGQERTALIEAYDYLGNIYAYKEKDDVNAALYFNKAKALDPADAQADFYFKQKAGAKSK</sequence>
<dbReference type="InterPro" id="IPR019734">
    <property type="entry name" value="TPR_rpt"/>
</dbReference>
<keyword evidence="1" id="KW-0677">Repeat</keyword>
<name>A0ABW2YZA0_9SPHI</name>
<feature type="repeat" description="TPR" evidence="3">
    <location>
        <begin position="165"/>
        <end position="198"/>
    </location>
</feature>
<dbReference type="EMBL" id="JBHTHU010000021">
    <property type="protein sequence ID" value="MFD0751712.1"/>
    <property type="molecule type" value="Genomic_DNA"/>
</dbReference>
<dbReference type="InterPro" id="IPR050498">
    <property type="entry name" value="Ycf3"/>
</dbReference>
<dbReference type="SMART" id="SM00028">
    <property type="entry name" value="TPR"/>
    <property type="match status" value="6"/>
</dbReference>
<evidence type="ECO:0000256" key="2">
    <source>
        <dbReference type="ARBA" id="ARBA00022803"/>
    </source>
</evidence>
<evidence type="ECO:0000256" key="4">
    <source>
        <dbReference type="SAM" id="SignalP"/>
    </source>
</evidence>
<accession>A0ABW2YZA0</accession>
<organism evidence="5 6">
    <name type="scientific">Mucilaginibacter calamicampi</name>
    <dbReference type="NCBI Taxonomy" id="1302352"/>
    <lineage>
        <taxon>Bacteria</taxon>
        <taxon>Pseudomonadati</taxon>
        <taxon>Bacteroidota</taxon>
        <taxon>Sphingobacteriia</taxon>
        <taxon>Sphingobacteriales</taxon>
        <taxon>Sphingobacteriaceae</taxon>
        <taxon>Mucilaginibacter</taxon>
    </lineage>
</organism>
<keyword evidence="6" id="KW-1185">Reference proteome</keyword>
<reference evidence="6" key="1">
    <citation type="journal article" date="2019" name="Int. J. Syst. Evol. Microbiol.">
        <title>The Global Catalogue of Microorganisms (GCM) 10K type strain sequencing project: providing services to taxonomists for standard genome sequencing and annotation.</title>
        <authorList>
            <consortium name="The Broad Institute Genomics Platform"/>
            <consortium name="The Broad Institute Genome Sequencing Center for Infectious Disease"/>
            <person name="Wu L."/>
            <person name="Ma J."/>
        </authorList>
    </citation>
    <scope>NUCLEOTIDE SEQUENCE [LARGE SCALE GENOMIC DNA]</scope>
    <source>
        <strain evidence="6">CCUG 63418</strain>
    </source>
</reference>
<gene>
    <name evidence="5" type="ORF">ACFQZS_16290</name>
</gene>
<dbReference type="Pfam" id="PF13181">
    <property type="entry name" value="TPR_8"/>
    <property type="match status" value="2"/>
</dbReference>
<feature type="signal peptide" evidence="4">
    <location>
        <begin position="1"/>
        <end position="21"/>
    </location>
</feature>
<dbReference type="PANTHER" id="PTHR44858">
    <property type="entry name" value="TETRATRICOPEPTIDE REPEAT PROTEIN 6"/>
    <property type="match status" value="1"/>
</dbReference>
<proteinExistence type="predicted"/>
<keyword evidence="4" id="KW-0732">Signal</keyword>
<dbReference type="Gene3D" id="1.25.40.10">
    <property type="entry name" value="Tetratricopeptide repeat domain"/>
    <property type="match status" value="3"/>
</dbReference>
<feature type="chain" id="PRO_5047422559" description="Tetratricopeptide repeat protein" evidence="4">
    <location>
        <begin position="22"/>
        <end position="571"/>
    </location>
</feature>
<dbReference type="SUPFAM" id="SSF48452">
    <property type="entry name" value="TPR-like"/>
    <property type="match status" value="2"/>
</dbReference>
<evidence type="ECO:0000256" key="3">
    <source>
        <dbReference type="PROSITE-ProRule" id="PRU00339"/>
    </source>
</evidence>
<dbReference type="PROSITE" id="PS50005">
    <property type="entry name" value="TPR"/>
    <property type="match status" value="1"/>
</dbReference>
<protein>
    <recommendedName>
        <fullName evidence="7">Tetratricopeptide repeat protein</fullName>
    </recommendedName>
</protein>
<evidence type="ECO:0000313" key="6">
    <source>
        <dbReference type="Proteomes" id="UP001596958"/>
    </source>
</evidence>
<keyword evidence="2 3" id="KW-0802">TPR repeat</keyword>
<dbReference type="Proteomes" id="UP001596958">
    <property type="component" value="Unassembled WGS sequence"/>
</dbReference>
<dbReference type="InterPro" id="IPR011990">
    <property type="entry name" value="TPR-like_helical_dom_sf"/>
</dbReference>
<dbReference type="RefSeq" id="WP_377102000.1">
    <property type="nucleotide sequence ID" value="NZ_JBHTHU010000021.1"/>
</dbReference>
<comment type="caution">
    <text evidence="5">The sequence shown here is derived from an EMBL/GenBank/DDBJ whole genome shotgun (WGS) entry which is preliminary data.</text>
</comment>
<dbReference type="PANTHER" id="PTHR44858:SF1">
    <property type="entry name" value="UDP-N-ACETYLGLUCOSAMINE--PEPTIDE N-ACETYLGLUCOSAMINYLTRANSFERASE SPINDLY-RELATED"/>
    <property type="match status" value="1"/>
</dbReference>
<evidence type="ECO:0000313" key="5">
    <source>
        <dbReference type="EMBL" id="MFD0751712.1"/>
    </source>
</evidence>
<evidence type="ECO:0008006" key="7">
    <source>
        <dbReference type="Google" id="ProtNLM"/>
    </source>
</evidence>
<evidence type="ECO:0000256" key="1">
    <source>
        <dbReference type="ARBA" id="ARBA00022737"/>
    </source>
</evidence>